<accession>A0AAD5YXQ8</accession>
<name>A0AAD5YXQ8_9AGAR</name>
<proteinExistence type="predicted"/>
<dbReference type="InterPro" id="IPR032675">
    <property type="entry name" value="LRR_dom_sf"/>
</dbReference>
<dbReference type="Gene3D" id="3.80.10.10">
    <property type="entry name" value="Ribonuclease Inhibitor"/>
    <property type="match status" value="1"/>
</dbReference>
<dbReference type="AlphaFoldDB" id="A0AAD5YXQ8"/>
<keyword evidence="2" id="KW-1185">Reference proteome</keyword>
<evidence type="ECO:0000313" key="2">
    <source>
        <dbReference type="Proteomes" id="UP001213000"/>
    </source>
</evidence>
<evidence type="ECO:0008006" key="3">
    <source>
        <dbReference type="Google" id="ProtNLM"/>
    </source>
</evidence>
<evidence type="ECO:0000313" key="1">
    <source>
        <dbReference type="EMBL" id="KAJ3571384.1"/>
    </source>
</evidence>
<reference evidence="1" key="1">
    <citation type="submission" date="2022-07" db="EMBL/GenBank/DDBJ databases">
        <title>Genome Sequence of Leucocoprinus birnbaumii.</title>
        <authorList>
            <person name="Buettner E."/>
        </authorList>
    </citation>
    <scope>NUCLEOTIDE SEQUENCE</scope>
    <source>
        <strain evidence="1">VT141</strain>
    </source>
</reference>
<sequence>MANPSYFPPHYLAPAQILPPEVLLQIFKAYLDSPQPADWSKPTVRHSMKTFSSPLPLTHVCRIWRRIATGFGDPWASIFILGPSRRQFNLIKLWLYRAHGHKLTIQFVQRPFGMTDKQIDKLTFDLMADVLFECRQWWQEIDFEFADIAGTGEPGIVIFSQDAVDSELTNLRKARLIDRKDWVRRTSEMLWWHMIYSPSLRSLETGVIHVLPFHKNLREFKTEYPLSLSLLMRILGAPGSRLEKVDVAIDGDPAHPSHQFPDNLHVFHEYLRHLSITNCDNIDLSPLKVLNALTAPNLEYLDIGEVCELQSPALLHGLRTLLGRSGCTLRTLRGLPLSENMTEADVYQVLALPQLRHLTKLKVVRAPISFHRVMTAPTLNSHPSKSSSIAPGSVYGQPSVLPNLETLVLSMTPECKWQLSDMVLSRFWTLKKVHVMGEIEVSLIPFSDSLRYHADLTVEYAEYTELGDDGEEVCEWKDRIRTKPKDWKSGSEATCLDAVFRHNADPTRPYQTHDPIFHGIRCQGCRDGDCYYIENVGEPSDLQYSQSTIFN</sequence>
<comment type="caution">
    <text evidence="1">The sequence shown here is derived from an EMBL/GenBank/DDBJ whole genome shotgun (WGS) entry which is preliminary data.</text>
</comment>
<organism evidence="1 2">
    <name type="scientific">Leucocoprinus birnbaumii</name>
    <dbReference type="NCBI Taxonomy" id="56174"/>
    <lineage>
        <taxon>Eukaryota</taxon>
        <taxon>Fungi</taxon>
        <taxon>Dikarya</taxon>
        <taxon>Basidiomycota</taxon>
        <taxon>Agaricomycotina</taxon>
        <taxon>Agaricomycetes</taxon>
        <taxon>Agaricomycetidae</taxon>
        <taxon>Agaricales</taxon>
        <taxon>Agaricineae</taxon>
        <taxon>Agaricaceae</taxon>
        <taxon>Leucocoprinus</taxon>
    </lineage>
</organism>
<protein>
    <recommendedName>
        <fullName evidence="3">F-box domain-containing protein</fullName>
    </recommendedName>
</protein>
<dbReference type="EMBL" id="JANIEX010000188">
    <property type="protein sequence ID" value="KAJ3571384.1"/>
    <property type="molecule type" value="Genomic_DNA"/>
</dbReference>
<dbReference type="Proteomes" id="UP001213000">
    <property type="component" value="Unassembled WGS sequence"/>
</dbReference>
<gene>
    <name evidence="1" type="ORF">NP233_g3789</name>
</gene>
<dbReference type="SUPFAM" id="SSF52047">
    <property type="entry name" value="RNI-like"/>
    <property type="match status" value="1"/>
</dbReference>